<keyword evidence="2" id="KW-1185">Reference proteome</keyword>
<proteinExistence type="predicted"/>
<dbReference type="EMBL" id="VSRR010142215">
    <property type="protein sequence ID" value="MPD04673.1"/>
    <property type="molecule type" value="Genomic_DNA"/>
</dbReference>
<name>A0A5B7K7W1_PORTR</name>
<sequence>MDGAVIHYSSGIWHLYWRHEFLMSLVPPFLSSRHCRIGGGVPSRVSSGGARECGAECGRYSGTRVRNSIFM</sequence>
<reference evidence="1 2" key="1">
    <citation type="submission" date="2019-05" db="EMBL/GenBank/DDBJ databases">
        <title>Another draft genome of Portunus trituberculatus and its Hox gene families provides insights of decapod evolution.</title>
        <authorList>
            <person name="Jeong J.-H."/>
            <person name="Song I."/>
            <person name="Kim S."/>
            <person name="Choi T."/>
            <person name="Kim D."/>
            <person name="Ryu S."/>
            <person name="Kim W."/>
        </authorList>
    </citation>
    <scope>NUCLEOTIDE SEQUENCE [LARGE SCALE GENOMIC DNA]</scope>
    <source>
        <tissue evidence="1">Muscle</tissue>
    </source>
</reference>
<comment type="caution">
    <text evidence="1">The sequence shown here is derived from an EMBL/GenBank/DDBJ whole genome shotgun (WGS) entry which is preliminary data.</text>
</comment>
<accession>A0A5B7K7W1</accession>
<evidence type="ECO:0000313" key="2">
    <source>
        <dbReference type="Proteomes" id="UP000324222"/>
    </source>
</evidence>
<evidence type="ECO:0000313" key="1">
    <source>
        <dbReference type="EMBL" id="MPD04673.1"/>
    </source>
</evidence>
<gene>
    <name evidence="1" type="ORF">E2C01_100373</name>
</gene>
<dbReference type="AlphaFoldDB" id="A0A5B7K7W1"/>
<dbReference type="Proteomes" id="UP000324222">
    <property type="component" value="Unassembled WGS sequence"/>
</dbReference>
<protein>
    <submittedName>
        <fullName evidence="1">Uncharacterized protein</fullName>
    </submittedName>
</protein>
<organism evidence="1 2">
    <name type="scientific">Portunus trituberculatus</name>
    <name type="common">Swimming crab</name>
    <name type="synonym">Neptunus trituberculatus</name>
    <dbReference type="NCBI Taxonomy" id="210409"/>
    <lineage>
        <taxon>Eukaryota</taxon>
        <taxon>Metazoa</taxon>
        <taxon>Ecdysozoa</taxon>
        <taxon>Arthropoda</taxon>
        <taxon>Crustacea</taxon>
        <taxon>Multicrustacea</taxon>
        <taxon>Malacostraca</taxon>
        <taxon>Eumalacostraca</taxon>
        <taxon>Eucarida</taxon>
        <taxon>Decapoda</taxon>
        <taxon>Pleocyemata</taxon>
        <taxon>Brachyura</taxon>
        <taxon>Eubrachyura</taxon>
        <taxon>Portunoidea</taxon>
        <taxon>Portunidae</taxon>
        <taxon>Portuninae</taxon>
        <taxon>Portunus</taxon>
    </lineage>
</organism>